<evidence type="ECO:0000313" key="7">
    <source>
        <dbReference type="EMBL" id="AOT69954.1"/>
    </source>
</evidence>
<protein>
    <submittedName>
        <fullName evidence="7">Transposase</fullName>
    </submittedName>
</protein>
<dbReference type="Pfam" id="PF00665">
    <property type="entry name" value="rve"/>
    <property type="match status" value="1"/>
</dbReference>
<proteinExistence type="inferred from homology"/>
<dbReference type="EMBL" id="CP017269">
    <property type="protein sequence ID" value="AOT70719.1"/>
    <property type="molecule type" value="Genomic_DNA"/>
</dbReference>
<evidence type="ECO:0000256" key="2">
    <source>
        <dbReference type="ARBA" id="ARBA00022578"/>
    </source>
</evidence>
<dbReference type="EMBL" id="CP017269">
    <property type="protein sequence ID" value="AOT69954.1"/>
    <property type="molecule type" value="Genomic_DNA"/>
</dbReference>
<dbReference type="RefSeq" id="WP_069976170.1">
    <property type="nucleotide sequence ID" value="NZ_CP017269.1"/>
</dbReference>
<dbReference type="NCBIfam" id="NF033546">
    <property type="entry name" value="transpos_IS21"/>
    <property type="match status" value="1"/>
</dbReference>
<name>A0A1D8GG93_9FIRM</name>
<dbReference type="GO" id="GO:0006310">
    <property type="term" value="P:DNA recombination"/>
    <property type="evidence" value="ECO:0007669"/>
    <property type="project" value="UniProtKB-KW"/>
</dbReference>
<gene>
    <name evidence="7" type="ORF">Gferi_10380</name>
    <name evidence="8" type="ORF">Gferi_14725</name>
</gene>
<sequence length="413" mass="48159">MVQTEEMFMIKDMRSKGMYIKDIAKLTGRDPKTIRKYIDSKDLPEYKRSVNKESKLDSFKEYILNRMQEGCVNAVVIQEEIEAMGYTGKTTILREFMKPHREKSLAKASIRYETPPGKQAQVDWGEFTVEDINGKLKKVHGFLMIMGYSRQKYLEFTEDEKIDTLIGCHERAFEFFGGLPDTILYDNMKTVVRYAHQKGENKWNEKFLAFAKHQGFSPIRCRPYAPRTKGKVENGIKYIKKNFWVRIKSISSIADLNHMALNWVVEKANKRVHGTTKEVPEERFKREVLKPYNSAPFLLEYHEQRKVMNDCMISYETNRYSVPYQYVGSYIGVRDLRNGILEFYDGSGKCIARHEKIIGKNKSSYNKKHFENIVSGSQKKVAATAPKLNPDTTPKVQERPLEVYDKLLCREVI</sequence>
<dbReference type="PROSITE" id="PS50994">
    <property type="entry name" value="INTEGRASE"/>
    <property type="match status" value="1"/>
</dbReference>
<dbReference type="InterPro" id="IPR054353">
    <property type="entry name" value="IstA-like_C"/>
</dbReference>
<dbReference type="InterPro" id="IPR036397">
    <property type="entry name" value="RNaseH_sf"/>
</dbReference>
<evidence type="ECO:0000259" key="5">
    <source>
        <dbReference type="PROSITE" id="PS50531"/>
    </source>
</evidence>
<dbReference type="KEGG" id="gfe:Gferi_14725"/>
<dbReference type="GO" id="GO:0015074">
    <property type="term" value="P:DNA integration"/>
    <property type="evidence" value="ECO:0007669"/>
    <property type="project" value="InterPro"/>
</dbReference>
<dbReference type="PANTHER" id="PTHR35004">
    <property type="entry name" value="TRANSPOSASE RV3428C-RELATED"/>
    <property type="match status" value="1"/>
</dbReference>
<dbReference type="SUPFAM" id="SSF53098">
    <property type="entry name" value="Ribonuclease H-like"/>
    <property type="match status" value="1"/>
</dbReference>
<reference evidence="7 9" key="1">
    <citation type="submission" date="2016-09" db="EMBL/GenBank/DDBJ databases">
        <title>Genomic analysis reveals versatility of anaerobic energy metabolism of Geosporobacter ferrireducens IRF9 of phylum Firmicutes.</title>
        <authorList>
            <person name="Kim S.-J."/>
        </authorList>
    </citation>
    <scope>NUCLEOTIDE SEQUENCE [LARGE SCALE GENOMIC DNA]</scope>
    <source>
        <strain evidence="7 9">IRF9</strain>
    </source>
</reference>
<dbReference type="GO" id="GO:0032196">
    <property type="term" value="P:transposition"/>
    <property type="evidence" value="ECO:0007669"/>
    <property type="project" value="UniProtKB-KW"/>
</dbReference>
<keyword evidence="3" id="KW-0238">DNA-binding</keyword>
<dbReference type="Gene3D" id="3.30.420.10">
    <property type="entry name" value="Ribonuclease H-like superfamily/Ribonuclease H"/>
    <property type="match status" value="1"/>
</dbReference>
<dbReference type="Proteomes" id="UP000095743">
    <property type="component" value="Chromosome"/>
</dbReference>
<evidence type="ECO:0000313" key="8">
    <source>
        <dbReference type="EMBL" id="AOT70719.1"/>
    </source>
</evidence>
<dbReference type="STRING" id="1424294.Gferi_10380"/>
<comment type="similarity">
    <text evidence="1">Belongs to the transposase IS21/IS408/IS1162 family.</text>
</comment>
<keyword evidence="4" id="KW-0233">DNA recombination</keyword>
<accession>A0A1D8GG93</accession>
<dbReference type="Pfam" id="PF22483">
    <property type="entry name" value="Mu-transpos_C_2"/>
    <property type="match status" value="1"/>
</dbReference>
<dbReference type="InterPro" id="IPR012337">
    <property type="entry name" value="RNaseH-like_sf"/>
</dbReference>
<evidence type="ECO:0000313" key="9">
    <source>
        <dbReference type="Proteomes" id="UP000095743"/>
    </source>
</evidence>
<keyword evidence="2" id="KW-0815">Transposition</keyword>
<dbReference type="InterPro" id="IPR001584">
    <property type="entry name" value="Integrase_cat-core"/>
</dbReference>
<keyword evidence="9" id="KW-1185">Reference proteome</keyword>
<evidence type="ECO:0000256" key="1">
    <source>
        <dbReference type="ARBA" id="ARBA00009277"/>
    </source>
</evidence>
<dbReference type="KEGG" id="gfe:Gferi_10380"/>
<dbReference type="GO" id="GO:0003677">
    <property type="term" value="F:DNA binding"/>
    <property type="evidence" value="ECO:0007669"/>
    <property type="project" value="UniProtKB-KW"/>
</dbReference>
<dbReference type="OrthoDB" id="3193769at2"/>
<evidence type="ECO:0000256" key="3">
    <source>
        <dbReference type="ARBA" id="ARBA00023125"/>
    </source>
</evidence>
<evidence type="ECO:0000259" key="6">
    <source>
        <dbReference type="PROSITE" id="PS50994"/>
    </source>
</evidence>
<dbReference type="AlphaFoldDB" id="A0A1D8GG93"/>
<feature type="domain" description="Integrase catalytic" evidence="6">
    <location>
        <begin position="112"/>
        <end position="288"/>
    </location>
</feature>
<organism evidence="7 9">
    <name type="scientific">Geosporobacter ferrireducens</name>
    <dbReference type="NCBI Taxonomy" id="1424294"/>
    <lineage>
        <taxon>Bacteria</taxon>
        <taxon>Bacillati</taxon>
        <taxon>Bacillota</taxon>
        <taxon>Clostridia</taxon>
        <taxon>Peptostreptococcales</taxon>
        <taxon>Thermotaleaceae</taxon>
        <taxon>Geosporobacter</taxon>
    </lineage>
</organism>
<evidence type="ECO:0000256" key="4">
    <source>
        <dbReference type="ARBA" id="ARBA00023172"/>
    </source>
</evidence>
<dbReference type="PROSITE" id="PS50531">
    <property type="entry name" value="HTH_IS21"/>
    <property type="match status" value="1"/>
</dbReference>
<dbReference type="PANTHER" id="PTHR35004:SF6">
    <property type="entry name" value="TRANSPOSASE"/>
    <property type="match status" value="1"/>
</dbReference>
<dbReference type="InterPro" id="IPR017894">
    <property type="entry name" value="HTH_IS21_transposase_type"/>
</dbReference>
<feature type="domain" description="HTH IS21-type" evidence="5">
    <location>
        <begin position="5"/>
        <end position="67"/>
    </location>
</feature>